<organism evidence="2 3">
    <name type="scientific">Candidatus Roizmanbacteria bacterium RIFCSPHIGHO2_01_FULL_39_12b</name>
    <dbReference type="NCBI Taxonomy" id="1802030"/>
    <lineage>
        <taxon>Bacteria</taxon>
        <taxon>Candidatus Roizmaniibacteriota</taxon>
    </lineage>
</organism>
<sequence>MFGLLLIFVSALFSFLITSYGFPSLGLTVLFVSLALLALKFKNKIVLADKIYLCFTLFFSFALSIWSNGLILFLDILAVFYFGSLFILSDNERKTLDILQVATLPFRLLGRIFQTRNGLSIDWEEITSNKKTNFLKSQEIIISILLTSAILIFVLPLLSSANPLFAKWVNSIFGIFSLNEFLKNLFGYNFPLYFARGVLFILFSFLVPRLLSYIKENASHEGQILSVNLPLFIPKIILSLVLFIFFISQAQLYFATAETLKTLGITHSQYAREVFGQLSVVTLIIFGLVYADRNKSQYSKYLTYLLVIEGVFLSAIALKSVYDYSFNFGFTHKRLLGYTVVGWTWGLYLMFIYSYIKNIDKKLLLGNLIIYSGIVLGLVNLLNFDYLIYHTFRARTQRGVDYQYLATLSPDSYSYHELLKIAEDKYRNGEQEMSRLILDNLLWKIDELRYKYKKKLDLRTYNIMEYRQYLEIKDVGMDKYYEIQQKLPPVPVIVPVNVPNIPEPEIKSRDVRIR</sequence>
<feature type="transmembrane region" description="Helical" evidence="1">
    <location>
        <begin position="334"/>
        <end position="356"/>
    </location>
</feature>
<keyword evidence="1" id="KW-0472">Membrane</keyword>
<accession>A0A1F7GAB5</accession>
<feature type="transmembrane region" description="Helical" evidence="1">
    <location>
        <begin position="71"/>
        <end position="88"/>
    </location>
</feature>
<reference evidence="2 3" key="1">
    <citation type="journal article" date="2016" name="Nat. Commun.">
        <title>Thousands of microbial genomes shed light on interconnected biogeochemical processes in an aquifer system.</title>
        <authorList>
            <person name="Anantharaman K."/>
            <person name="Brown C.T."/>
            <person name="Hug L.A."/>
            <person name="Sharon I."/>
            <person name="Castelle C.J."/>
            <person name="Probst A.J."/>
            <person name="Thomas B.C."/>
            <person name="Singh A."/>
            <person name="Wilkins M.J."/>
            <person name="Karaoz U."/>
            <person name="Brodie E.L."/>
            <person name="Williams K.H."/>
            <person name="Hubbard S.S."/>
            <person name="Banfield J.F."/>
        </authorList>
    </citation>
    <scope>NUCLEOTIDE SEQUENCE [LARGE SCALE GENOMIC DNA]</scope>
</reference>
<name>A0A1F7GAB5_9BACT</name>
<evidence type="ECO:0000313" key="3">
    <source>
        <dbReference type="Proteomes" id="UP000178372"/>
    </source>
</evidence>
<feature type="transmembrane region" description="Helical" evidence="1">
    <location>
        <begin position="274"/>
        <end position="291"/>
    </location>
</feature>
<keyword evidence="1" id="KW-1133">Transmembrane helix</keyword>
<feature type="transmembrane region" description="Helical" evidence="1">
    <location>
        <begin position="46"/>
        <end position="65"/>
    </location>
</feature>
<feature type="transmembrane region" description="Helical" evidence="1">
    <location>
        <begin position="232"/>
        <end position="254"/>
    </location>
</feature>
<dbReference type="AlphaFoldDB" id="A0A1F7GAB5"/>
<dbReference type="Pfam" id="PF13687">
    <property type="entry name" value="DUF4153"/>
    <property type="match status" value="1"/>
</dbReference>
<feature type="transmembrane region" description="Helical" evidence="1">
    <location>
        <begin position="6"/>
        <end position="39"/>
    </location>
</feature>
<keyword evidence="1" id="KW-0812">Transmembrane</keyword>
<dbReference type="Proteomes" id="UP000178372">
    <property type="component" value="Unassembled WGS sequence"/>
</dbReference>
<evidence type="ECO:0000256" key="1">
    <source>
        <dbReference type="SAM" id="Phobius"/>
    </source>
</evidence>
<feature type="transmembrane region" description="Helical" evidence="1">
    <location>
        <begin position="140"/>
        <end position="158"/>
    </location>
</feature>
<feature type="transmembrane region" description="Helical" evidence="1">
    <location>
        <begin position="368"/>
        <end position="389"/>
    </location>
</feature>
<protein>
    <submittedName>
        <fullName evidence="2">Uncharacterized protein</fullName>
    </submittedName>
</protein>
<comment type="caution">
    <text evidence="2">The sequence shown here is derived from an EMBL/GenBank/DDBJ whole genome shotgun (WGS) entry which is preliminary data.</text>
</comment>
<feature type="transmembrane region" description="Helical" evidence="1">
    <location>
        <begin position="190"/>
        <end position="211"/>
    </location>
</feature>
<feature type="transmembrane region" description="Helical" evidence="1">
    <location>
        <begin position="303"/>
        <end position="322"/>
    </location>
</feature>
<proteinExistence type="predicted"/>
<dbReference type="InterPro" id="IPR025291">
    <property type="entry name" value="DUF4153"/>
</dbReference>
<evidence type="ECO:0000313" key="2">
    <source>
        <dbReference type="EMBL" id="OGK15816.1"/>
    </source>
</evidence>
<gene>
    <name evidence="2" type="ORF">A2690_04750</name>
</gene>
<dbReference type="EMBL" id="MFZF01000024">
    <property type="protein sequence ID" value="OGK15816.1"/>
    <property type="molecule type" value="Genomic_DNA"/>
</dbReference>